<evidence type="ECO:0000256" key="1">
    <source>
        <dbReference type="SAM" id="Phobius"/>
    </source>
</evidence>
<reference evidence="2" key="2">
    <citation type="journal article" date="2015" name="Data Brief">
        <title>Shoot transcriptome of the giant reed, Arundo donax.</title>
        <authorList>
            <person name="Barrero R.A."/>
            <person name="Guerrero F.D."/>
            <person name="Moolhuijzen P."/>
            <person name="Goolsby J.A."/>
            <person name="Tidwell J."/>
            <person name="Bellgard S.E."/>
            <person name="Bellgard M.I."/>
        </authorList>
    </citation>
    <scope>NUCLEOTIDE SEQUENCE</scope>
    <source>
        <tissue evidence="2">Shoot tissue taken approximately 20 cm above the soil surface</tissue>
    </source>
</reference>
<proteinExistence type="predicted"/>
<protein>
    <submittedName>
        <fullName evidence="2">Uncharacterized protein</fullName>
    </submittedName>
</protein>
<organism evidence="2">
    <name type="scientific">Arundo donax</name>
    <name type="common">Giant reed</name>
    <name type="synonym">Donax arundinaceus</name>
    <dbReference type="NCBI Taxonomy" id="35708"/>
    <lineage>
        <taxon>Eukaryota</taxon>
        <taxon>Viridiplantae</taxon>
        <taxon>Streptophyta</taxon>
        <taxon>Embryophyta</taxon>
        <taxon>Tracheophyta</taxon>
        <taxon>Spermatophyta</taxon>
        <taxon>Magnoliopsida</taxon>
        <taxon>Liliopsida</taxon>
        <taxon>Poales</taxon>
        <taxon>Poaceae</taxon>
        <taxon>PACMAD clade</taxon>
        <taxon>Arundinoideae</taxon>
        <taxon>Arundineae</taxon>
        <taxon>Arundo</taxon>
    </lineage>
</organism>
<dbReference type="AlphaFoldDB" id="A0A0A9B648"/>
<keyword evidence="1" id="KW-1133">Transmembrane helix</keyword>
<evidence type="ECO:0000313" key="2">
    <source>
        <dbReference type="EMBL" id="JAD56610.1"/>
    </source>
</evidence>
<name>A0A0A9B648_ARUDO</name>
<keyword evidence="1" id="KW-0472">Membrane</keyword>
<keyword evidence="1" id="KW-0812">Transmembrane</keyword>
<feature type="transmembrane region" description="Helical" evidence="1">
    <location>
        <begin position="21"/>
        <end position="40"/>
    </location>
</feature>
<accession>A0A0A9B648</accession>
<sequence>MLRFEFKARRCFEFHSVKLMLPISSILFNLNSMFLFMYSVPKSWLLFKPREVYNSKDL</sequence>
<dbReference type="EMBL" id="GBRH01241285">
    <property type="protein sequence ID" value="JAD56610.1"/>
    <property type="molecule type" value="Transcribed_RNA"/>
</dbReference>
<reference evidence="2" key="1">
    <citation type="submission" date="2014-09" db="EMBL/GenBank/DDBJ databases">
        <authorList>
            <person name="Magalhaes I.L.F."/>
            <person name="Oliveira U."/>
            <person name="Santos F.R."/>
            <person name="Vidigal T.H.D.A."/>
            <person name="Brescovit A.D."/>
            <person name="Santos A.J."/>
        </authorList>
    </citation>
    <scope>NUCLEOTIDE SEQUENCE</scope>
    <source>
        <tissue evidence="2">Shoot tissue taken approximately 20 cm above the soil surface</tissue>
    </source>
</reference>